<dbReference type="Gene3D" id="2.60.120.330">
    <property type="entry name" value="B-lactam Antibiotic, Isopenicillin N Synthase, Chain"/>
    <property type="match status" value="1"/>
</dbReference>
<dbReference type="AlphaFoldDB" id="A0A0M0J9D8"/>
<keyword evidence="3" id="KW-1185">Reference proteome</keyword>
<protein>
    <submittedName>
        <fullName evidence="2">Uncharacterized protein</fullName>
    </submittedName>
</protein>
<accession>A0A0M0J9D8</accession>
<dbReference type="Proteomes" id="UP000037460">
    <property type="component" value="Unassembled WGS sequence"/>
</dbReference>
<dbReference type="SUPFAM" id="SSF51197">
    <property type="entry name" value="Clavaminate synthase-like"/>
    <property type="match status" value="1"/>
</dbReference>
<evidence type="ECO:0000313" key="2">
    <source>
        <dbReference type="EMBL" id="KOO23186.1"/>
    </source>
</evidence>
<dbReference type="InterPro" id="IPR027443">
    <property type="entry name" value="IPNS-like_sf"/>
</dbReference>
<sequence>MDFVRNSAAPHLQSSHRCRCRCEARGPRRLLRLSRFDVTLNAADQEALFHALCRDGAVLVRPLDSARLADTISACFRACGGFFARPFEEKTRHYAGAHVGQAHGYMDYLADAEGSECFEAKLHYDSRFEWPSKPTGLRVAIEAAADVQRRTGLWLLDAVMLALGFDQAHVDGLVDSRRAGDDDERPAYAAGKARSGMVHASGNSSAE</sequence>
<evidence type="ECO:0000313" key="3">
    <source>
        <dbReference type="Proteomes" id="UP000037460"/>
    </source>
</evidence>
<comment type="caution">
    <text evidence="2">The sequence shown here is derived from an EMBL/GenBank/DDBJ whole genome shotgun (WGS) entry which is preliminary data.</text>
</comment>
<proteinExistence type="predicted"/>
<feature type="region of interest" description="Disordered" evidence="1">
    <location>
        <begin position="176"/>
        <end position="207"/>
    </location>
</feature>
<gene>
    <name evidence="2" type="ORF">Ctob_001811</name>
</gene>
<evidence type="ECO:0000256" key="1">
    <source>
        <dbReference type="SAM" id="MobiDB-lite"/>
    </source>
</evidence>
<organism evidence="2 3">
    <name type="scientific">Chrysochromulina tobinii</name>
    <dbReference type="NCBI Taxonomy" id="1460289"/>
    <lineage>
        <taxon>Eukaryota</taxon>
        <taxon>Haptista</taxon>
        <taxon>Haptophyta</taxon>
        <taxon>Prymnesiophyceae</taxon>
        <taxon>Prymnesiales</taxon>
        <taxon>Chrysochromulinaceae</taxon>
        <taxon>Chrysochromulina</taxon>
    </lineage>
</organism>
<name>A0A0M0J9D8_9EUKA</name>
<dbReference type="EMBL" id="JWZX01003214">
    <property type="protein sequence ID" value="KOO23186.1"/>
    <property type="molecule type" value="Genomic_DNA"/>
</dbReference>
<reference evidence="3" key="1">
    <citation type="journal article" date="2015" name="PLoS Genet.">
        <title>Genome Sequence and Transcriptome Analyses of Chrysochromulina tobin: Metabolic Tools for Enhanced Algal Fitness in the Prominent Order Prymnesiales (Haptophyceae).</title>
        <authorList>
            <person name="Hovde B.T."/>
            <person name="Deodato C.R."/>
            <person name="Hunsperger H.M."/>
            <person name="Ryken S.A."/>
            <person name="Yost W."/>
            <person name="Jha R.K."/>
            <person name="Patterson J."/>
            <person name="Monnat R.J. Jr."/>
            <person name="Barlow S.B."/>
            <person name="Starkenburg S.R."/>
            <person name="Cattolico R.A."/>
        </authorList>
    </citation>
    <scope>NUCLEOTIDE SEQUENCE</scope>
    <source>
        <strain evidence="3">CCMP291</strain>
    </source>
</reference>